<dbReference type="EMBL" id="CP015136">
    <property type="protein sequence ID" value="AMY08395.1"/>
    <property type="molecule type" value="Genomic_DNA"/>
</dbReference>
<dbReference type="InterPro" id="IPR011723">
    <property type="entry name" value="Znf/thioredoxin_put"/>
</dbReference>
<keyword evidence="2" id="KW-1185">Reference proteome</keyword>
<gene>
    <name evidence="1" type="ORF">LuPra_01595</name>
</gene>
<dbReference type="Proteomes" id="UP000076079">
    <property type="component" value="Chromosome"/>
</dbReference>
<dbReference type="KEGG" id="abac:LuPra_01595"/>
<proteinExistence type="predicted"/>
<organism evidence="1 2">
    <name type="scientific">Luteitalea pratensis</name>
    <dbReference type="NCBI Taxonomy" id="1855912"/>
    <lineage>
        <taxon>Bacteria</taxon>
        <taxon>Pseudomonadati</taxon>
        <taxon>Acidobacteriota</taxon>
        <taxon>Vicinamibacteria</taxon>
        <taxon>Vicinamibacterales</taxon>
        <taxon>Vicinamibacteraceae</taxon>
        <taxon>Luteitalea</taxon>
    </lineage>
</organism>
<dbReference type="NCBIfam" id="TIGR02098">
    <property type="entry name" value="MJ0042_CXXC"/>
    <property type="match status" value="1"/>
</dbReference>
<dbReference type="RefSeq" id="WP_157898882.1">
    <property type="nucleotide sequence ID" value="NZ_CP015136.1"/>
</dbReference>
<evidence type="ECO:0000313" key="1">
    <source>
        <dbReference type="EMBL" id="AMY08395.1"/>
    </source>
</evidence>
<sequence>MTFRRPQSYGRGDAPQDVALPVACPSCKSPAIVAAAKVPSAIGYWRCTVCGDIWSPARTAAPVTHGWRA</sequence>
<reference evidence="2" key="2">
    <citation type="submission" date="2016-04" db="EMBL/GenBank/DDBJ databases">
        <title>First Complete Genome Sequence of a Subdivision 6 Acidobacterium.</title>
        <authorList>
            <person name="Huang S."/>
            <person name="Vieira S."/>
            <person name="Bunk B."/>
            <person name="Riedel T."/>
            <person name="Sproeer C."/>
            <person name="Overmann J."/>
        </authorList>
    </citation>
    <scope>NUCLEOTIDE SEQUENCE [LARGE SCALE GENOMIC DNA]</scope>
    <source>
        <strain evidence="2">DSM 100886 HEG_-6_39</strain>
    </source>
</reference>
<dbReference type="AlphaFoldDB" id="A0A143PIL9"/>
<evidence type="ECO:0000313" key="2">
    <source>
        <dbReference type="Proteomes" id="UP000076079"/>
    </source>
</evidence>
<accession>A0A143PIL9</accession>
<reference evidence="1 2" key="1">
    <citation type="journal article" date="2016" name="Genome Announc.">
        <title>First Complete Genome Sequence of a Subdivision 6 Acidobacterium Strain.</title>
        <authorList>
            <person name="Huang S."/>
            <person name="Vieira S."/>
            <person name="Bunk B."/>
            <person name="Riedel T."/>
            <person name="Sproer C."/>
            <person name="Overmann J."/>
        </authorList>
    </citation>
    <scope>NUCLEOTIDE SEQUENCE [LARGE SCALE GENOMIC DNA]</scope>
    <source>
        <strain evidence="2">DSM 100886 HEG_-6_39</strain>
    </source>
</reference>
<protein>
    <submittedName>
        <fullName evidence="1">Uncharacterized protein</fullName>
    </submittedName>
</protein>
<name>A0A143PIL9_LUTPR</name>